<dbReference type="Proteomes" id="UP000268084">
    <property type="component" value="Chromosome"/>
</dbReference>
<keyword evidence="3" id="KW-1185">Reference proteome</keyword>
<dbReference type="RefSeq" id="WP_124798665.1">
    <property type="nucleotide sequence ID" value="NZ_CP034170.1"/>
</dbReference>
<feature type="compositionally biased region" description="Polar residues" evidence="1">
    <location>
        <begin position="120"/>
        <end position="129"/>
    </location>
</feature>
<evidence type="ECO:0000313" key="2">
    <source>
        <dbReference type="EMBL" id="AZI57864.1"/>
    </source>
</evidence>
<evidence type="ECO:0000313" key="3">
    <source>
        <dbReference type="Proteomes" id="UP000268084"/>
    </source>
</evidence>
<evidence type="ECO:0000256" key="1">
    <source>
        <dbReference type="SAM" id="MobiDB-lite"/>
    </source>
</evidence>
<feature type="region of interest" description="Disordered" evidence="1">
    <location>
        <begin position="53"/>
        <end position="73"/>
    </location>
</feature>
<reference evidence="2 3" key="1">
    <citation type="submission" date="2018-11" db="EMBL/GenBank/DDBJ databases">
        <authorList>
            <person name="Da X."/>
        </authorList>
    </citation>
    <scope>NUCLEOTIDE SEQUENCE [LARGE SCALE GENOMIC DNA]</scope>
    <source>
        <strain evidence="2 3">S14-144</strain>
    </source>
</reference>
<dbReference type="AlphaFoldDB" id="A0A3G8ZTS3"/>
<organism evidence="2 3">
    <name type="scientific">Nakamurella antarctica</name>
    <dbReference type="NCBI Taxonomy" id="1902245"/>
    <lineage>
        <taxon>Bacteria</taxon>
        <taxon>Bacillati</taxon>
        <taxon>Actinomycetota</taxon>
        <taxon>Actinomycetes</taxon>
        <taxon>Nakamurellales</taxon>
        <taxon>Nakamurellaceae</taxon>
        <taxon>Nakamurella</taxon>
    </lineage>
</organism>
<reference evidence="2 3" key="2">
    <citation type="submission" date="2018-12" db="EMBL/GenBank/DDBJ databases">
        <title>Nakamurella antarcticus sp. nov., isolated from Antarctica South Shetland Islands soil.</title>
        <authorList>
            <person name="Peng F."/>
        </authorList>
    </citation>
    <scope>NUCLEOTIDE SEQUENCE [LARGE SCALE GENOMIC DNA]</scope>
    <source>
        <strain evidence="2 3">S14-144</strain>
    </source>
</reference>
<dbReference type="KEGG" id="nak:EH165_06570"/>
<protein>
    <submittedName>
        <fullName evidence="2">Uncharacterized protein</fullName>
    </submittedName>
</protein>
<sequence length="129" mass="14553">MKAAKEAAELAGTKLIYIDAARELAQLTSQHRNVAIPAEQRPTHKQAVRNLNTADTALNHLDDATTQQQTRQANPWNIDEIKRSRDQVHKAATQATTRAAAQQLYEEQIAHTHHDRSHWNNHPDNGISR</sequence>
<gene>
    <name evidence="2" type="ORF">EH165_06570</name>
</gene>
<feature type="region of interest" description="Disordered" evidence="1">
    <location>
        <begin position="106"/>
        <end position="129"/>
    </location>
</feature>
<dbReference type="EMBL" id="CP034170">
    <property type="protein sequence ID" value="AZI57864.1"/>
    <property type="molecule type" value="Genomic_DNA"/>
</dbReference>
<name>A0A3G8ZTS3_9ACTN</name>
<accession>A0A3G8ZTS3</accession>
<proteinExistence type="predicted"/>